<feature type="compositionally biased region" description="Basic and acidic residues" evidence="1">
    <location>
        <begin position="84"/>
        <end position="101"/>
    </location>
</feature>
<keyword evidence="3" id="KW-1185">Reference proteome</keyword>
<organism evidence="2 3">
    <name type="scientific">Colletotrichum shisoi</name>
    <dbReference type="NCBI Taxonomy" id="2078593"/>
    <lineage>
        <taxon>Eukaryota</taxon>
        <taxon>Fungi</taxon>
        <taxon>Dikarya</taxon>
        <taxon>Ascomycota</taxon>
        <taxon>Pezizomycotina</taxon>
        <taxon>Sordariomycetes</taxon>
        <taxon>Hypocreomycetidae</taxon>
        <taxon>Glomerellales</taxon>
        <taxon>Glomerellaceae</taxon>
        <taxon>Colletotrichum</taxon>
        <taxon>Colletotrichum destructivum species complex</taxon>
    </lineage>
</organism>
<proteinExistence type="predicted"/>
<protein>
    <submittedName>
        <fullName evidence="2">Uncharacterized protein</fullName>
    </submittedName>
</protein>
<feature type="non-terminal residue" evidence="2">
    <location>
        <position position="160"/>
    </location>
</feature>
<gene>
    <name evidence="2" type="ORF">CSHISOI_08561</name>
</gene>
<name>A0A5Q4BJX7_9PEZI</name>
<evidence type="ECO:0000256" key="1">
    <source>
        <dbReference type="SAM" id="MobiDB-lite"/>
    </source>
</evidence>
<sequence>MLTSRDVTSGALPEFFDAFPVRLSVRPSSMPSWNRDGFVKPRDETNSCGYALPVLSVPARKGFFASALLQSHLVPVDSIRLRDTHKDKDARRATPDERDSEPATGQVCSGGDSKDSDTAKQEAWHARSSALSVSCLSLSLSFFHSLLFRRVHGPGLRCLL</sequence>
<comment type="caution">
    <text evidence="2">The sequence shown here is derived from an EMBL/GenBank/DDBJ whole genome shotgun (WGS) entry which is preliminary data.</text>
</comment>
<dbReference type="Proteomes" id="UP000326340">
    <property type="component" value="Unassembled WGS sequence"/>
</dbReference>
<reference evidence="2 3" key="1">
    <citation type="journal article" date="2019" name="Sci. Rep.">
        <title>Colletotrichum shisoi sp. nov., an anthracnose pathogen of Perilla frutescens in Japan: molecular phylogenetic, morphological and genomic evidence.</title>
        <authorList>
            <person name="Gan P."/>
            <person name="Tsushima A."/>
            <person name="Hiroyama R."/>
            <person name="Narusaka M."/>
            <person name="Takano Y."/>
            <person name="Narusaka Y."/>
            <person name="Kawaradani M."/>
            <person name="Damm U."/>
            <person name="Shirasu K."/>
        </authorList>
    </citation>
    <scope>NUCLEOTIDE SEQUENCE [LARGE SCALE GENOMIC DNA]</scope>
    <source>
        <strain evidence="2 3">PG-2018a</strain>
    </source>
</reference>
<feature type="compositionally biased region" description="Basic and acidic residues" evidence="1">
    <location>
        <begin position="112"/>
        <end position="121"/>
    </location>
</feature>
<feature type="region of interest" description="Disordered" evidence="1">
    <location>
        <begin position="84"/>
        <end position="121"/>
    </location>
</feature>
<dbReference type="EMBL" id="PUHP01001067">
    <property type="protein sequence ID" value="TQN66869.1"/>
    <property type="molecule type" value="Genomic_DNA"/>
</dbReference>
<evidence type="ECO:0000313" key="3">
    <source>
        <dbReference type="Proteomes" id="UP000326340"/>
    </source>
</evidence>
<accession>A0A5Q4BJX7</accession>
<evidence type="ECO:0000313" key="2">
    <source>
        <dbReference type="EMBL" id="TQN66869.1"/>
    </source>
</evidence>
<dbReference type="AlphaFoldDB" id="A0A5Q4BJX7"/>